<sequence length="90" mass="10469">MTQSKPRYEMPTGMYIYGTPEGWRHSIFTENSMICGHLYRIPADATAFQARQSATEMLTEYAREFHDADISLSWTREAADKWMADVVRRS</sequence>
<comment type="caution">
    <text evidence="1">The sequence shown here is derived from an EMBL/GenBank/DDBJ whole genome shotgun (WGS) entry which is preliminary data.</text>
</comment>
<accession>A0ABS4QDB2</accession>
<organism evidence="1 2">
    <name type="scientific">Nocardia goodfellowii</name>
    <dbReference type="NCBI Taxonomy" id="882446"/>
    <lineage>
        <taxon>Bacteria</taxon>
        <taxon>Bacillati</taxon>
        <taxon>Actinomycetota</taxon>
        <taxon>Actinomycetes</taxon>
        <taxon>Mycobacteriales</taxon>
        <taxon>Nocardiaceae</taxon>
        <taxon>Nocardia</taxon>
    </lineage>
</organism>
<dbReference type="Proteomes" id="UP001519325">
    <property type="component" value="Unassembled WGS sequence"/>
</dbReference>
<name>A0ABS4QDB2_9NOCA</name>
<reference evidence="1 2" key="1">
    <citation type="submission" date="2021-03" db="EMBL/GenBank/DDBJ databases">
        <title>Sequencing the genomes of 1000 actinobacteria strains.</title>
        <authorList>
            <person name="Klenk H.-P."/>
        </authorList>
    </citation>
    <scope>NUCLEOTIDE SEQUENCE [LARGE SCALE GENOMIC DNA]</scope>
    <source>
        <strain evidence="1 2">DSM 45516</strain>
    </source>
</reference>
<protein>
    <submittedName>
        <fullName evidence="1">Uncharacterized protein</fullName>
    </submittedName>
</protein>
<dbReference type="EMBL" id="JAGGMR010000001">
    <property type="protein sequence ID" value="MBP2188696.1"/>
    <property type="molecule type" value="Genomic_DNA"/>
</dbReference>
<proteinExistence type="predicted"/>
<evidence type="ECO:0000313" key="2">
    <source>
        <dbReference type="Proteomes" id="UP001519325"/>
    </source>
</evidence>
<dbReference type="RefSeq" id="WP_209886291.1">
    <property type="nucleotide sequence ID" value="NZ_JAGGMR010000001.1"/>
</dbReference>
<keyword evidence="2" id="KW-1185">Reference proteome</keyword>
<evidence type="ECO:0000313" key="1">
    <source>
        <dbReference type="EMBL" id="MBP2188696.1"/>
    </source>
</evidence>
<gene>
    <name evidence="1" type="ORF">BJ987_001597</name>
</gene>